<keyword evidence="2" id="KW-1185">Reference proteome</keyword>
<gene>
    <name evidence="1" type="ORF">M422DRAFT_785478</name>
</gene>
<accession>A0A0C9U9B1</accession>
<sequence>MINQPIDLWSYLAENFIQRQDLLKLSATCKDIRVASIPTIFQTVIFQGFDHRKQRTFPICFAHILHTKSCIAHYAQNPAITSAIHEVKIKNWSGFNIPIWVDFVSKNNYDSTHENSVFHHYPMHVESIKSLREEFTTLFIAICRDLLDLLVKLPNLKRIHVFEEYGMYGNSRYLPDVQCVVDGCFRFPTRYGYPKINYIIFDATKSSGRTTVLPIPSPRSQGVDRKKPISEWLRYHVDILEETTLPILAFCLQGDVLARISPSAVQKLFSANRIIIDRCLLGTQEPACIPVVQRIIDGIDSRLLIEFRLLNWLYNAGQEVELRMLEALRLPQEVNRLRTYGGPARLLPTLYTLNHSIENIHVMDLRWEDVVNAGIMDWPVDGRRSIRKLNISGIEASAAEGQMMHHDQVAEIWPCVVELTIRWHFDHGEQLAICSLLSSFSVFRELKTLILRGDSALTQEHAFNLAKYLSPPISSVQRIYFRDLSLAFWNSEKEMWEFEMNIPTYGHTYPEETKTEAMAIIDRCWKAGKTVNHSLGPSLMKTVSEGVVSLGRTFTRRHEDPILEGDALFIFSPLC</sequence>
<organism evidence="1 2">
    <name type="scientific">Sphaerobolus stellatus (strain SS14)</name>
    <dbReference type="NCBI Taxonomy" id="990650"/>
    <lineage>
        <taxon>Eukaryota</taxon>
        <taxon>Fungi</taxon>
        <taxon>Dikarya</taxon>
        <taxon>Basidiomycota</taxon>
        <taxon>Agaricomycotina</taxon>
        <taxon>Agaricomycetes</taxon>
        <taxon>Phallomycetidae</taxon>
        <taxon>Geastrales</taxon>
        <taxon>Sphaerobolaceae</taxon>
        <taxon>Sphaerobolus</taxon>
    </lineage>
</organism>
<dbReference type="AlphaFoldDB" id="A0A0C9U9B1"/>
<proteinExistence type="predicted"/>
<evidence type="ECO:0000313" key="1">
    <source>
        <dbReference type="EMBL" id="KIJ25652.1"/>
    </source>
</evidence>
<dbReference type="EMBL" id="KN837404">
    <property type="protein sequence ID" value="KIJ25652.1"/>
    <property type="molecule type" value="Genomic_DNA"/>
</dbReference>
<protein>
    <submittedName>
        <fullName evidence="1">Uncharacterized protein</fullName>
    </submittedName>
</protein>
<dbReference type="HOGENOM" id="CLU_497123_0_0_1"/>
<name>A0A0C9U9B1_SPHS4</name>
<reference evidence="1 2" key="1">
    <citation type="submission" date="2014-06" db="EMBL/GenBank/DDBJ databases">
        <title>Evolutionary Origins and Diversification of the Mycorrhizal Mutualists.</title>
        <authorList>
            <consortium name="DOE Joint Genome Institute"/>
            <consortium name="Mycorrhizal Genomics Consortium"/>
            <person name="Kohler A."/>
            <person name="Kuo A."/>
            <person name="Nagy L.G."/>
            <person name="Floudas D."/>
            <person name="Copeland A."/>
            <person name="Barry K.W."/>
            <person name="Cichocki N."/>
            <person name="Veneault-Fourrey C."/>
            <person name="LaButti K."/>
            <person name="Lindquist E.A."/>
            <person name="Lipzen A."/>
            <person name="Lundell T."/>
            <person name="Morin E."/>
            <person name="Murat C."/>
            <person name="Riley R."/>
            <person name="Ohm R."/>
            <person name="Sun H."/>
            <person name="Tunlid A."/>
            <person name="Henrissat B."/>
            <person name="Grigoriev I.V."/>
            <person name="Hibbett D.S."/>
            <person name="Martin F."/>
        </authorList>
    </citation>
    <scope>NUCLEOTIDE SEQUENCE [LARGE SCALE GENOMIC DNA]</scope>
    <source>
        <strain evidence="1 2">SS14</strain>
    </source>
</reference>
<dbReference type="Proteomes" id="UP000054279">
    <property type="component" value="Unassembled WGS sequence"/>
</dbReference>
<evidence type="ECO:0000313" key="2">
    <source>
        <dbReference type="Proteomes" id="UP000054279"/>
    </source>
</evidence>